<evidence type="ECO:0000313" key="1">
    <source>
        <dbReference type="EMBL" id="MPC50006.1"/>
    </source>
</evidence>
<keyword evidence="2" id="KW-1185">Reference proteome</keyword>
<dbReference type="EMBL" id="VSRR010009226">
    <property type="protein sequence ID" value="MPC50006.1"/>
    <property type="molecule type" value="Genomic_DNA"/>
</dbReference>
<comment type="caution">
    <text evidence="1">The sequence shown here is derived from an EMBL/GenBank/DDBJ whole genome shotgun (WGS) entry which is preliminary data.</text>
</comment>
<proteinExistence type="predicted"/>
<reference evidence="1 2" key="1">
    <citation type="submission" date="2019-05" db="EMBL/GenBank/DDBJ databases">
        <title>Another draft genome of Portunus trituberculatus and its Hox gene families provides insights of decapod evolution.</title>
        <authorList>
            <person name="Jeong J.-H."/>
            <person name="Song I."/>
            <person name="Kim S."/>
            <person name="Choi T."/>
            <person name="Kim D."/>
            <person name="Ryu S."/>
            <person name="Kim W."/>
        </authorList>
    </citation>
    <scope>NUCLEOTIDE SEQUENCE [LARGE SCALE GENOMIC DNA]</scope>
    <source>
        <tissue evidence="1">Muscle</tissue>
    </source>
</reference>
<evidence type="ECO:0000313" key="2">
    <source>
        <dbReference type="Proteomes" id="UP000324222"/>
    </source>
</evidence>
<accession>A0A5B7FWQ0</accession>
<sequence>MLLLLSRCSWCGFRACASGLGVSCYMLSRTSVVLKRSSSVVAVTVSSGCVDRDSVVRQLGTVPVVSMSTGRGASDGVETVMMKPCSEAAKANDCPAHRCSCLLCRFSTCVVGALSVVSDVIGEAAGVAGGAAR</sequence>
<gene>
    <name evidence="1" type="ORF">E2C01_043826</name>
</gene>
<dbReference type="AlphaFoldDB" id="A0A5B7FWQ0"/>
<dbReference type="Proteomes" id="UP000324222">
    <property type="component" value="Unassembled WGS sequence"/>
</dbReference>
<name>A0A5B7FWQ0_PORTR</name>
<protein>
    <submittedName>
        <fullName evidence="1">Uncharacterized protein</fullName>
    </submittedName>
</protein>
<organism evidence="1 2">
    <name type="scientific">Portunus trituberculatus</name>
    <name type="common">Swimming crab</name>
    <name type="synonym">Neptunus trituberculatus</name>
    <dbReference type="NCBI Taxonomy" id="210409"/>
    <lineage>
        <taxon>Eukaryota</taxon>
        <taxon>Metazoa</taxon>
        <taxon>Ecdysozoa</taxon>
        <taxon>Arthropoda</taxon>
        <taxon>Crustacea</taxon>
        <taxon>Multicrustacea</taxon>
        <taxon>Malacostraca</taxon>
        <taxon>Eumalacostraca</taxon>
        <taxon>Eucarida</taxon>
        <taxon>Decapoda</taxon>
        <taxon>Pleocyemata</taxon>
        <taxon>Brachyura</taxon>
        <taxon>Eubrachyura</taxon>
        <taxon>Portunoidea</taxon>
        <taxon>Portunidae</taxon>
        <taxon>Portuninae</taxon>
        <taxon>Portunus</taxon>
    </lineage>
</organism>